<name>A0ABN3AUT9_9MICC</name>
<reference evidence="1 2" key="1">
    <citation type="journal article" date="2019" name="Int. J. Syst. Evol. Microbiol.">
        <title>The Global Catalogue of Microorganisms (GCM) 10K type strain sequencing project: providing services to taxonomists for standard genome sequencing and annotation.</title>
        <authorList>
            <consortium name="The Broad Institute Genomics Platform"/>
            <consortium name="The Broad Institute Genome Sequencing Center for Infectious Disease"/>
            <person name="Wu L."/>
            <person name="Ma J."/>
        </authorList>
    </citation>
    <scope>NUCLEOTIDE SEQUENCE [LARGE SCALE GENOMIC DNA]</scope>
    <source>
        <strain evidence="1 2">JCM 14917</strain>
    </source>
</reference>
<organism evidence="1 2">
    <name type="scientific">Arthrobacter parietis</name>
    <dbReference type="NCBI Taxonomy" id="271434"/>
    <lineage>
        <taxon>Bacteria</taxon>
        <taxon>Bacillati</taxon>
        <taxon>Actinomycetota</taxon>
        <taxon>Actinomycetes</taxon>
        <taxon>Micrococcales</taxon>
        <taxon>Micrococcaceae</taxon>
        <taxon>Arthrobacter</taxon>
    </lineage>
</organism>
<comment type="caution">
    <text evidence="1">The sequence shown here is derived from an EMBL/GenBank/DDBJ whole genome shotgun (WGS) entry which is preliminary data.</text>
</comment>
<evidence type="ECO:0000313" key="2">
    <source>
        <dbReference type="Proteomes" id="UP001500974"/>
    </source>
</evidence>
<accession>A0ABN3AUT9</accession>
<dbReference type="Proteomes" id="UP001500974">
    <property type="component" value="Unassembled WGS sequence"/>
</dbReference>
<dbReference type="EMBL" id="BAAAON010000001">
    <property type="protein sequence ID" value="GAA2174839.1"/>
    <property type="molecule type" value="Genomic_DNA"/>
</dbReference>
<sequence>MDDAYAAVDEVLQCEADPAGRPIVPADEGKLTSEQRLTDVATGEPSTWDIERVADELNGEYSAVGS</sequence>
<keyword evidence="2" id="KW-1185">Reference proteome</keyword>
<proteinExistence type="predicted"/>
<evidence type="ECO:0000313" key="1">
    <source>
        <dbReference type="EMBL" id="GAA2174839.1"/>
    </source>
</evidence>
<gene>
    <name evidence="1" type="ORF">GCM10009784_14810</name>
</gene>
<protein>
    <submittedName>
        <fullName evidence="1">Uncharacterized protein</fullName>
    </submittedName>
</protein>